<feature type="region of interest" description="Disordered" evidence="1">
    <location>
        <begin position="60"/>
        <end position="103"/>
    </location>
</feature>
<evidence type="ECO:0000313" key="3">
    <source>
        <dbReference type="Proteomes" id="UP001516400"/>
    </source>
</evidence>
<feature type="compositionally biased region" description="Polar residues" evidence="1">
    <location>
        <begin position="93"/>
        <end position="103"/>
    </location>
</feature>
<protein>
    <submittedName>
        <fullName evidence="2">Uncharacterized protein</fullName>
    </submittedName>
</protein>
<organism evidence="2 3">
    <name type="scientific">Cryptolaemus montrouzieri</name>
    <dbReference type="NCBI Taxonomy" id="559131"/>
    <lineage>
        <taxon>Eukaryota</taxon>
        <taxon>Metazoa</taxon>
        <taxon>Ecdysozoa</taxon>
        <taxon>Arthropoda</taxon>
        <taxon>Hexapoda</taxon>
        <taxon>Insecta</taxon>
        <taxon>Pterygota</taxon>
        <taxon>Neoptera</taxon>
        <taxon>Endopterygota</taxon>
        <taxon>Coleoptera</taxon>
        <taxon>Polyphaga</taxon>
        <taxon>Cucujiformia</taxon>
        <taxon>Coccinelloidea</taxon>
        <taxon>Coccinellidae</taxon>
        <taxon>Scymninae</taxon>
        <taxon>Scymnini</taxon>
        <taxon>Cryptolaemus</taxon>
    </lineage>
</organism>
<evidence type="ECO:0000313" key="2">
    <source>
        <dbReference type="EMBL" id="KAL3281281.1"/>
    </source>
</evidence>
<proteinExistence type="predicted"/>
<comment type="caution">
    <text evidence="2">The sequence shown here is derived from an EMBL/GenBank/DDBJ whole genome shotgun (WGS) entry which is preliminary data.</text>
</comment>
<sequence length="103" mass="12070">MSVKTLDFSYINYKPSPDIRSAGKCKGLWQRLQQWERLLRVIARLLEFVVPYGRQRQQTMQFETLKEQSPPLRGDPTSPSPSHSREEGRSDDNITVYSNEERI</sequence>
<dbReference type="EMBL" id="JABFTP020000144">
    <property type="protein sequence ID" value="KAL3281281.1"/>
    <property type="molecule type" value="Genomic_DNA"/>
</dbReference>
<dbReference type="Proteomes" id="UP001516400">
    <property type="component" value="Unassembled WGS sequence"/>
</dbReference>
<keyword evidence="3" id="KW-1185">Reference proteome</keyword>
<name>A0ABD2NRD6_9CUCU</name>
<reference evidence="2 3" key="1">
    <citation type="journal article" date="2021" name="BMC Biol.">
        <title>Horizontally acquired antibacterial genes associated with adaptive radiation of ladybird beetles.</title>
        <authorList>
            <person name="Li H.S."/>
            <person name="Tang X.F."/>
            <person name="Huang Y.H."/>
            <person name="Xu Z.Y."/>
            <person name="Chen M.L."/>
            <person name="Du X.Y."/>
            <person name="Qiu B.Y."/>
            <person name="Chen P.T."/>
            <person name="Zhang W."/>
            <person name="Slipinski A."/>
            <person name="Escalona H.E."/>
            <person name="Waterhouse R.M."/>
            <person name="Zwick A."/>
            <person name="Pang H."/>
        </authorList>
    </citation>
    <scope>NUCLEOTIDE SEQUENCE [LARGE SCALE GENOMIC DNA]</scope>
    <source>
        <strain evidence="2">SYSU2018</strain>
    </source>
</reference>
<accession>A0ABD2NRD6</accession>
<dbReference type="AlphaFoldDB" id="A0ABD2NRD6"/>
<evidence type="ECO:0000256" key="1">
    <source>
        <dbReference type="SAM" id="MobiDB-lite"/>
    </source>
</evidence>
<gene>
    <name evidence="2" type="ORF">HHI36_004494</name>
</gene>
<feature type="compositionally biased region" description="Basic and acidic residues" evidence="1">
    <location>
        <begin position="83"/>
        <end position="92"/>
    </location>
</feature>